<sequence length="99" mass="11183">MKKQGFVLMTCSVCGGKGHNKRYHQRLDAPQEAKLVPRRSNTTSRNEVQPPRPQPSEFQFMPAPGLVVANATEYDWSDPSLAKRGYLGIENIPIQRKCK</sequence>
<reference evidence="2 3" key="1">
    <citation type="submission" date="2019-12" db="EMBL/GenBank/DDBJ databases">
        <authorList>
            <person name="Alioto T."/>
            <person name="Alioto T."/>
            <person name="Gomez Garrido J."/>
        </authorList>
    </citation>
    <scope>NUCLEOTIDE SEQUENCE [LARGE SCALE GENOMIC DNA]</scope>
</reference>
<comment type="caution">
    <text evidence="2">The sequence shown here is derived from an EMBL/GenBank/DDBJ whole genome shotgun (WGS) entry which is preliminary data.</text>
</comment>
<accession>A0A8S0SVK1</accession>
<dbReference type="Proteomes" id="UP000594638">
    <property type="component" value="Unassembled WGS sequence"/>
</dbReference>
<dbReference type="Gramene" id="OE9A001179T1">
    <property type="protein sequence ID" value="OE9A001179C1"/>
    <property type="gene ID" value="OE9A001179"/>
</dbReference>
<keyword evidence="3" id="KW-1185">Reference proteome</keyword>
<dbReference type="AlphaFoldDB" id="A0A8S0SVK1"/>
<dbReference type="OrthoDB" id="1751746at2759"/>
<protein>
    <submittedName>
        <fullName evidence="2">Uncharacterized protein</fullName>
    </submittedName>
</protein>
<proteinExistence type="predicted"/>
<organism evidence="2 3">
    <name type="scientific">Olea europaea subsp. europaea</name>
    <dbReference type="NCBI Taxonomy" id="158383"/>
    <lineage>
        <taxon>Eukaryota</taxon>
        <taxon>Viridiplantae</taxon>
        <taxon>Streptophyta</taxon>
        <taxon>Embryophyta</taxon>
        <taxon>Tracheophyta</taxon>
        <taxon>Spermatophyta</taxon>
        <taxon>Magnoliopsida</taxon>
        <taxon>eudicotyledons</taxon>
        <taxon>Gunneridae</taxon>
        <taxon>Pentapetalae</taxon>
        <taxon>asterids</taxon>
        <taxon>lamiids</taxon>
        <taxon>Lamiales</taxon>
        <taxon>Oleaceae</taxon>
        <taxon>Oleeae</taxon>
        <taxon>Olea</taxon>
    </lineage>
</organism>
<evidence type="ECO:0000313" key="3">
    <source>
        <dbReference type="Proteomes" id="UP000594638"/>
    </source>
</evidence>
<name>A0A8S0SVK1_OLEEU</name>
<dbReference type="EMBL" id="CACTIH010005506">
    <property type="protein sequence ID" value="CAA2995672.1"/>
    <property type="molecule type" value="Genomic_DNA"/>
</dbReference>
<evidence type="ECO:0000313" key="2">
    <source>
        <dbReference type="EMBL" id="CAA2995672.1"/>
    </source>
</evidence>
<gene>
    <name evidence="2" type="ORF">OLEA9_A001179</name>
</gene>
<feature type="region of interest" description="Disordered" evidence="1">
    <location>
        <begin position="18"/>
        <end position="60"/>
    </location>
</feature>
<evidence type="ECO:0000256" key="1">
    <source>
        <dbReference type="SAM" id="MobiDB-lite"/>
    </source>
</evidence>